<proteinExistence type="predicted"/>
<gene>
    <name evidence="1" type="ORF">U14_04493</name>
</gene>
<organism evidence="1 2">
    <name type="scientific">Candidatus Moduliflexus flocculans</name>
    <dbReference type="NCBI Taxonomy" id="1499966"/>
    <lineage>
        <taxon>Bacteria</taxon>
        <taxon>Candidatus Moduliflexota</taxon>
        <taxon>Candidatus Moduliflexia</taxon>
        <taxon>Candidatus Moduliflexales</taxon>
        <taxon>Candidatus Moduliflexaceae</taxon>
    </lineage>
</organism>
<dbReference type="HOGENOM" id="CLU_195067_0_0_0"/>
<dbReference type="AlphaFoldDB" id="A0A0S6W4D9"/>
<protein>
    <submittedName>
        <fullName evidence="1">Uncharacterized protein</fullName>
    </submittedName>
</protein>
<evidence type="ECO:0000313" key="1">
    <source>
        <dbReference type="EMBL" id="GAK53228.1"/>
    </source>
</evidence>
<dbReference type="EMBL" id="DF820459">
    <property type="protein sequence ID" value="GAK53228.1"/>
    <property type="molecule type" value="Genomic_DNA"/>
</dbReference>
<evidence type="ECO:0000313" key="2">
    <source>
        <dbReference type="Proteomes" id="UP000030700"/>
    </source>
</evidence>
<dbReference type="STRING" id="1499966.U14_04493"/>
<keyword evidence="2" id="KW-1185">Reference proteome</keyword>
<name>A0A0S6W4D9_9BACT</name>
<sequence length="66" mass="7782">MTLQEASDFWDEHDFAEFDDVVEVHDLSFRLTRKKYVGIDAVMYDRIRGKARELHTTADHLMKHGS</sequence>
<accession>A0A0S6W4D9</accession>
<dbReference type="Proteomes" id="UP000030700">
    <property type="component" value="Unassembled WGS sequence"/>
</dbReference>
<reference evidence="1 2" key="1">
    <citation type="journal article" date="2015" name="PeerJ">
        <title>First genomic representation of candidate bacterial phylum KSB3 points to enhanced environmental sensing as a trigger of wastewater bulking.</title>
        <authorList>
            <person name="Sekiguchi Y."/>
            <person name="Ohashi A."/>
            <person name="Parks D.H."/>
            <person name="Yamauchi T."/>
            <person name="Tyson G.W."/>
            <person name="Hugenholtz P."/>
        </authorList>
    </citation>
    <scope>NUCLEOTIDE SEQUENCE [LARGE SCALE GENOMIC DNA]</scope>
</reference>